<keyword evidence="1" id="KW-1015">Disulfide bond</keyword>
<dbReference type="FunFam" id="2.10.25.10:FF:001161">
    <property type="entry name" value="Netrin-G2"/>
    <property type="match status" value="1"/>
</dbReference>
<reference evidence="5" key="2">
    <citation type="submission" date="2025-08" db="UniProtKB">
        <authorList>
            <consortium name="Ensembl"/>
        </authorList>
    </citation>
    <scope>IDENTIFICATION</scope>
</reference>
<evidence type="ECO:0000259" key="4">
    <source>
        <dbReference type="SMART" id="SM00180"/>
    </source>
</evidence>
<dbReference type="SMART" id="SM00180">
    <property type="entry name" value="EGF_Lam"/>
    <property type="match status" value="1"/>
</dbReference>
<dbReference type="GO" id="GO:0007409">
    <property type="term" value="P:axonogenesis"/>
    <property type="evidence" value="ECO:0007669"/>
    <property type="project" value="TreeGrafter"/>
</dbReference>
<dbReference type="PANTHER" id="PTHR10574:SF27">
    <property type="entry name" value="NETRIN-G2"/>
    <property type="match status" value="1"/>
</dbReference>
<evidence type="ECO:0000313" key="6">
    <source>
        <dbReference type="Proteomes" id="UP000314982"/>
    </source>
</evidence>
<reference evidence="6" key="1">
    <citation type="submission" date="2018-06" db="EMBL/GenBank/DDBJ databases">
        <title>Genome assembly of Danube salmon.</title>
        <authorList>
            <person name="Macqueen D.J."/>
            <person name="Gundappa M.K."/>
        </authorList>
    </citation>
    <scope>NUCLEOTIDE SEQUENCE [LARGE SCALE GENOMIC DNA]</scope>
</reference>
<dbReference type="Ensembl" id="ENSHHUT00000087051.1">
    <property type="protein sequence ID" value="ENSHHUP00000084408.1"/>
    <property type="gene ID" value="ENSHHUG00000048943.1"/>
</dbReference>
<proteinExistence type="predicted"/>
<organism evidence="5 6">
    <name type="scientific">Hucho hucho</name>
    <name type="common">huchen</name>
    <dbReference type="NCBI Taxonomy" id="62062"/>
    <lineage>
        <taxon>Eukaryota</taxon>
        <taxon>Metazoa</taxon>
        <taxon>Chordata</taxon>
        <taxon>Craniata</taxon>
        <taxon>Vertebrata</taxon>
        <taxon>Euteleostomi</taxon>
        <taxon>Actinopterygii</taxon>
        <taxon>Neopterygii</taxon>
        <taxon>Teleostei</taxon>
        <taxon>Protacanthopterygii</taxon>
        <taxon>Salmoniformes</taxon>
        <taxon>Salmonidae</taxon>
        <taxon>Salmoninae</taxon>
        <taxon>Hucho</taxon>
    </lineage>
</organism>
<dbReference type="InterPro" id="IPR050440">
    <property type="entry name" value="Laminin/Netrin_ECM"/>
</dbReference>
<dbReference type="GO" id="GO:0009888">
    <property type="term" value="P:tissue development"/>
    <property type="evidence" value="ECO:0007669"/>
    <property type="project" value="TreeGrafter"/>
</dbReference>
<evidence type="ECO:0000256" key="3">
    <source>
        <dbReference type="SAM" id="MobiDB-lite"/>
    </source>
</evidence>
<dbReference type="Proteomes" id="UP000314982">
    <property type="component" value="Unassembled WGS sequence"/>
</dbReference>
<evidence type="ECO:0000256" key="1">
    <source>
        <dbReference type="ARBA" id="ARBA00023157"/>
    </source>
</evidence>
<dbReference type="InterPro" id="IPR002049">
    <property type="entry name" value="LE_dom"/>
</dbReference>
<protein>
    <recommendedName>
        <fullName evidence="4">Laminin EGF-like domain-containing protein</fullName>
    </recommendedName>
</protein>
<name>A0A4W5REL1_9TELE</name>
<reference evidence="5" key="3">
    <citation type="submission" date="2025-09" db="UniProtKB">
        <authorList>
            <consortium name="Ensembl"/>
        </authorList>
    </citation>
    <scope>IDENTIFICATION</scope>
</reference>
<dbReference type="AlphaFoldDB" id="A0A4W5REL1"/>
<keyword evidence="2" id="KW-0424">Laminin EGF-like domain</keyword>
<dbReference type="PANTHER" id="PTHR10574">
    <property type="entry name" value="NETRIN/LAMININ-RELATED"/>
    <property type="match status" value="1"/>
</dbReference>
<dbReference type="Pfam" id="PF00053">
    <property type="entry name" value="EGF_laminin"/>
    <property type="match status" value="1"/>
</dbReference>
<feature type="region of interest" description="Disordered" evidence="3">
    <location>
        <begin position="100"/>
        <end position="122"/>
    </location>
</feature>
<feature type="domain" description="Laminin EGF-like" evidence="4">
    <location>
        <begin position="35"/>
        <end position="92"/>
    </location>
</feature>
<keyword evidence="6" id="KW-1185">Reference proteome</keyword>
<accession>A0A4W5REL1</accession>
<evidence type="ECO:0000313" key="5">
    <source>
        <dbReference type="Ensembl" id="ENSHHUP00000084408.1"/>
    </source>
</evidence>
<evidence type="ECO:0000256" key="2">
    <source>
        <dbReference type="ARBA" id="ARBA00023292"/>
    </source>
</evidence>
<dbReference type="SUPFAM" id="SSF57196">
    <property type="entry name" value="EGF/Laminin"/>
    <property type="match status" value="1"/>
</dbReference>
<sequence>MISIAVVQILARHNRDMLWTDIDYTSLPHLTCHRCKCNLHAGQCTFREGSLQCDCEHNSTGQDCTRCERGFKAKSWKPGSYLPTPNGSPNTCDAAGTLGTPTTVQTPPTTTPALATTTKPPTDQLPTITTIMAGGKATTVVVFHGQAECLSKRNTDCVRNGSVFPIFSILPI</sequence>
<dbReference type="Gene3D" id="2.10.25.10">
    <property type="entry name" value="Laminin"/>
    <property type="match status" value="1"/>
</dbReference>
<dbReference type="CDD" id="cd00055">
    <property type="entry name" value="EGF_Lam"/>
    <property type="match status" value="1"/>
</dbReference>
<dbReference type="GO" id="GO:0009887">
    <property type="term" value="P:animal organ morphogenesis"/>
    <property type="evidence" value="ECO:0007669"/>
    <property type="project" value="TreeGrafter"/>
</dbReference>